<dbReference type="Pfam" id="PF03704">
    <property type="entry name" value="BTAD"/>
    <property type="match status" value="1"/>
</dbReference>
<dbReference type="InterPro" id="IPR027417">
    <property type="entry name" value="P-loop_NTPase"/>
</dbReference>
<dbReference type="AlphaFoldDB" id="A0A136PRV9"/>
<dbReference type="SUPFAM" id="SSF55073">
    <property type="entry name" value="Nucleotide cyclase"/>
    <property type="match status" value="1"/>
</dbReference>
<keyword evidence="3 5" id="KW-0238">DNA-binding</keyword>
<keyword evidence="9" id="KW-1185">Reference proteome</keyword>
<dbReference type="PROSITE" id="PS51755">
    <property type="entry name" value="OMPR_PHOB"/>
    <property type="match status" value="1"/>
</dbReference>
<dbReference type="SMART" id="SM01043">
    <property type="entry name" value="BTAD"/>
    <property type="match status" value="1"/>
</dbReference>
<comment type="caution">
    <text evidence="8">The sequence shown here is derived from an EMBL/GenBank/DDBJ whole genome shotgun (WGS) entry which is preliminary data.</text>
</comment>
<dbReference type="InterPro" id="IPR051677">
    <property type="entry name" value="AfsR-DnrI-RedD_regulator"/>
</dbReference>
<evidence type="ECO:0000256" key="4">
    <source>
        <dbReference type="ARBA" id="ARBA00023163"/>
    </source>
</evidence>
<feature type="region of interest" description="Disordered" evidence="6">
    <location>
        <begin position="248"/>
        <end position="278"/>
    </location>
</feature>
<dbReference type="InterPro" id="IPR041664">
    <property type="entry name" value="AAA_16"/>
</dbReference>
<sequence>MELRLLGPVEVRVHGTPVELPGRRRRALLALLALHAGRPLALGVLLERIWGPEHPPTALAALRNCVSALRKLLPAGGPVRLATVDQGYRLQADRDTVDVAALRRLLPRAQLKLGAGEAPEAATLLAAASRLWRGPALADLLDSYADWPEVAELEELRLRTIEERIDADLALGRHRALVAELAGLVRAHPGRERLYRQHMTALYRANQQAHAITAYHDARTALVRHTGRESTLELDELYRSILEQRADLPPRVDDGPPPGAAGPVGGPVTVSPVRPAGPSGRLRRVTLLCLRMPTGDEARPAHTLPVVHANLRNLGGRIEYVLGSTVVASFGLVSGRGDTAGFAVYAALAVRAAVAGRPGFAAAVVTGPVLVREAPAPEPTRPRLVGQVIDAGMDLLAATPDGMVRVDDTTRRASRRLIRYLPDTAGVDGPDQTAADRAWTARAARLLPHDPHRRRARPLVGRQAELALLAAILDRVPTSRRPHLVTLVGPAGTGKTRLALATVAAALARLPALTGYVARVADGGDPPVRLERLPGPPGPDAAPAPPGRRGGPAVRQGLRHVVAALRTVTPHGAAPAAGWRQVVRDLLGGATVVIVLDDLHDAPNEVLDAVTAVTATPAALPLLTVVTAREPLSRRRPDWGAGLHNAIVIPVPPLAPAEPLRLVRDVAADAEGPPGPQHTGPARAEPGSSQSRWSR</sequence>
<evidence type="ECO:0000256" key="6">
    <source>
        <dbReference type="SAM" id="MobiDB-lite"/>
    </source>
</evidence>
<evidence type="ECO:0000256" key="2">
    <source>
        <dbReference type="ARBA" id="ARBA00023015"/>
    </source>
</evidence>
<keyword evidence="4" id="KW-0804">Transcription</keyword>
<dbReference type="SUPFAM" id="SSF46894">
    <property type="entry name" value="C-terminal effector domain of the bipartite response regulators"/>
    <property type="match status" value="1"/>
</dbReference>
<proteinExistence type="inferred from homology"/>
<dbReference type="Gene3D" id="3.40.50.300">
    <property type="entry name" value="P-loop containing nucleotide triphosphate hydrolases"/>
    <property type="match status" value="1"/>
</dbReference>
<dbReference type="GO" id="GO:0006355">
    <property type="term" value="P:regulation of DNA-templated transcription"/>
    <property type="evidence" value="ECO:0007669"/>
    <property type="project" value="InterPro"/>
</dbReference>
<dbReference type="InterPro" id="IPR005158">
    <property type="entry name" value="BTAD"/>
</dbReference>
<evidence type="ECO:0000259" key="7">
    <source>
        <dbReference type="PROSITE" id="PS51755"/>
    </source>
</evidence>
<dbReference type="InterPro" id="IPR001867">
    <property type="entry name" value="OmpR/PhoB-type_DNA-bd"/>
</dbReference>
<dbReference type="Proteomes" id="UP000070620">
    <property type="component" value="Unassembled WGS sequence"/>
</dbReference>
<dbReference type="PANTHER" id="PTHR35807:SF1">
    <property type="entry name" value="TRANSCRIPTIONAL REGULATOR REDD"/>
    <property type="match status" value="1"/>
</dbReference>
<dbReference type="InterPro" id="IPR029787">
    <property type="entry name" value="Nucleotide_cyclase"/>
</dbReference>
<dbReference type="GO" id="GO:0000160">
    <property type="term" value="P:phosphorelay signal transduction system"/>
    <property type="evidence" value="ECO:0007669"/>
    <property type="project" value="InterPro"/>
</dbReference>
<evidence type="ECO:0000313" key="8">
    <source>
        <dbReference type="EMBL" id="KXK61183.1"/>
    </source>
</evidence>
<dbReference type="SUPFAM" id="SSF52540">
    <property type="entry name" value="P-loop containing nucleoside triphosphate hydrolases"/>
    <property type="match status" value="1"/>
</dbReference>
<keyword evidence="2" id="KW-0805">Transcription regulation</keyword>
<dbReference type="SMART" id="SM00862">
    <property type="entry name" value="Trans_reg_C"/>
    <property type="match status" value="1"/>
</dbReference>
<organism evidence="8 9">
    <name type="scientific">Micromonospora rosaria</name>
    <dbReference type="NCBI Taxonomy" id="47874"/>
    <lineage>
        <taxon>Bacteria</taxon>
        <taxon>Bacillati</taxon>
        <taxon>Actinomycetota</taxon>
        <taxon>Actinomycetes</taxon>
        <taxon>Micromonosporales</taxon>
        <taxon>Micromonosporaceae</taxon>
        <taxon>Micromonospora</taxon>
    </lineage>
</organism>
<dbReference type="EMBL" id="LRQV01000047">
    <property type="protein sequence ID" value="KXK61183.1"/>
    <property type="molecule type" value="Genomic_DNA"/>
</dbReference>
<feature type="region of interest" description="Disordered" evidence="6">
    <location>
        <begin position="665"/>
        <end position="695"/>
    </location>
</feature>
<evidence type="ECO:0000256" key="1">
    <source>
        <dbReference type="ARBA" id="ARBA00005820"/>
    </source>
</evidence>
<comment type="similarity">
    <text evidence="1">Belongs to the AfsR/DnrI/RedD regulatory family.</text>
</comment>
<evidence type="ECO:0000256" key="3">
    <source>
        <dbReference type="ARBA" id="ARBA00023125"/>
    </source>
</evidence>
<accession>A0A136PRV9</accession>
<dbReference type="InterPro" id="IPR036388">
    <property type="entry name" value="WH-like_DNA-bd_sf"/>
</dbReference>
<evidence type="ECO:0000256" key="5">
    <source>
        <dbReference type="PROSITE-ProRule" id="PRU01091"/>
    </source>
</evidence>
<dbReference type="Pfam" id="PF13191">
    <property type="entry name" value="AAA_16"/>
    <property type="match status" value="1"/>
</dbReference>
<dbReference type="Gene3D" id="1.25.40.10">
    <property type="entry name" value="Tetratricopeptide repeat domain"/>
    <property type="match status" value="1"/>
</dbReference>
<feature type="region of interest" description="Disordered" evidence="6">
    <location>
        <begin position="527"/>
        <end position="553"/>
    </location>
</feature>
<feature type="domain" description="OmpR/PhoB-type" evidence="7">
    <location>
        <begin position="1"/>
        <end position="92"/>
    </location>
</feature>
<feature type="compositionally biased region" description="Pro residues" evidence="6">
    <location>
        <begin position="534"/>
        <end position="546"/>
    </location>
</feature>
<feature type="DNA-binding region" description="OmpR/PhoB-type" evidence="5">
    <location>
        <begin position="1"/>
        <end position="92"/>
    </location>
</feature>
<gene>
    <name evidence="8" type="ORF">AWW66_14830</name>
</gene>
<name>A0A136PRV9_9ACTN</name>
<evidence type="ECO:0000313" key="9">
    <source>
        <dbReference type="Proteomes" id="UP000070620"/>
    </source>
</evidence>
<dbReference type="Pfam" id="PF00486">
    <property type="entry name" value="Trans_reg_C"/>
    <property type="match status" value="1"/>
</dbReference>
<dbReference type="Gene3D" id="1.10.10.10">
    <property type="entry name" value="Winged helix-like DNA-binding domain superfamily/Winged helix DNA-binding domain"/>
    <property type="match status" value="1"/>
</dbReference>
<protein>
    <recommendedName>
        <fullName evidence="7">OmpR/PhoB-type domain-containing protein</fullName>
    </recommendedName>
</protein>
<dbReference type="PANTHER" id="PTHR35807">
    <property type="entry name" value="TRANSCRIPTIONAL REGULATOR REDD-RELATED"/>
    <property type="match status" value="1"/>
</dbReference>
<reference evidence="8 9" key="1">
    <citation type="submission" date="2016-01" db="EMBL/GenBank/DDBJ databases">
        <title>Whole genome sequence and analysis of Micromonospora rosaria DSM 803, which can produce antibacterial substance rosamicin.</title>
        <authorList>
            <person name="Yang H."/>
            <person name="He X."/>
            <person name="Zhu D."/>
        </authorList>
    </citation>
    <scope>NUCLEOTIDE SEQUENCE [LARGE SCALE GENOMIC DNA]</scope>
    <source>
        <strain evidence="8 9">DSM 803</strain>
    </source>
</reference>
<dbReference type="CDD" id="cd15831">
    <property type="entry name" value="BTAD"/>
    <property type="match status" value="1"/>
</dbReference>
<dbReference type="InterPro" id="IPR016032">
    <property type="entry name" value="Sig_transdc_resp-reg_C-effctor"/>
</dbReference>
<dbReference type="GO" id="GO:0003677">
    <property type="term" value="F:DNA binding"/>
    <property type="evidence" value="ECO:0007669"/>
    <property type="project" value="UniProtKB-UniRule"/>
</dbReference>
<dbReference type="SUPFAM" id="SSF48452">
    <property type="entry name" value="TPR-like"/>
    <property type="match status" value="1"/>
</dbReference>
<dbReference type="InterPro" id="IPR011990">
    <property type="entry name" value="TPR-like_helical_dom_sf"/>
</dbReference>